<evidence type="ECO:0000313" key="2">
    <source>
        <dbReference type="EMBL" id="KIL52151.1"/>
    </source>
</evidence>
<dbReference type="Pfam" id="PF04018">
    <property type="entry name" value="VCA0040-like"/>
    <property type="match status" value="1"/>
</dbReference>
<evidence type="ECO:0008006" key="4">
    <source>
        <dbReference type="Google" id="ProtNLM"/>
    </source>
</evidence>
<dbReference type="AlphaFoldDB" id="A0A0C2W6E7"/>
<dbReference type="PANTHER" id="PTHR37308">
    <property type="entry name" value="INTEGRAL MEMBRANE PROTEIN"/>
    <property type="match status" value="1"/>
</dbReference>
<proteinExistence type="predicted"/>
<protein>
    <recommendedName>
        <fullName evidence="4">DUF368 domain-containing protein</fullName>
    </recommendedName>
</protein>
<gene>
    <name evidence="2" type="ORF">KP78_05210</name>
</gene>
<keyword evidence="1" id="KW-0812">Transmembrane</keyword>
<organism evidence="2 3">
    <name type="scientific">Jeotgalibacillus soli</name>
    <dbReference type="NCBI Taxonomy" id="889306"/>
    <lineage>
        <taxon>Bacteria</taxon>
        <taxon>Bacillati</taxon>
        <taxon>Bacillota</taxon>
        <taxon>Bacilli</taxon>
        <taxon>Bacillales</taxon>
        <taxon>Caryophanaceae</taxon>
        <taxon>Jeotgalibacillus</taxon>
    </lineage>
</organism>
<dbReference type="OrthoDB" id="9793746at2"/>
<keyword evidence="3" id="KW-1185">Reference proteome</keyword>
<sequence length="270" mass="29325">MFDWRNLFRGMAMGTADLIPGVSGGTIAVILGIYDQFINGISNIISKEWKKHFVFLATIGVGMITAIILLSRIVEWLLVSYPQPTNFFFLGLILGILPFLLKESNYRENFKSKHVIALVISAILVACMVFFRPAEDGSPMENLTFLTYIGLYFAGWLASMAMLLPGISGSFVLLIIGVYPTALNAVSTLNIPLILVIGAGVATGFIISSKGIRYLLSRFPVMMYAIIIGLVFGSLFVVYPGLTLTLSNVMLSILALLLGLISAVKLGDKG</sequence>
<dbReference type="STRING" id="889306.KP78_05210"/>
<feature type="transmembrane region" description="Helical" evidence="1">
    <location>
        <begin position="221"/>
        <end position="239"/>
    </location>
</feature>
<feature type="transmembrane region" description="Helical" evidence="1">
    <location>
        <begin position="245"/>
        <end position="264"/>
    </location>
</feature>
<name>A0A0C2W6E7_9BACL</name>
<evidence type="ECO:0000313" key="3">
    <source>
        <dbReference type="Proteomes" id="UP000031938"/>
    </source>
</evidence>
<keyword evidence="1" id="KW-0472">Membrane</keyword>
<dbReference type="InterPro" id="IPR007163">
    <property type="entry name" value="VCA0040-like"/>
</dbReference>
<feature type="transmembrane region" description="Helical" evidence="1">
    <location>
        <begin position="86"/>
        <end position="102"/>
    </location>
</feature>
<comment type="caution">
    <text evidence="2">The sequence shown here is derived from an EMBL/GenBank/DDBJ whole genome shotgun (WGS) entry which is preliminary data.</text>
</comment>
<keyword evidence="1" id="KW-1133">Transmembrane helix</keyword>
<dbReference type="RefSeq" id="WP_041085958.1">
    <property type="nucleotide sequence ID" value="NZ_JXRP01000006.1"/>
</dbReference>
<dbReference type="EMBL" id="JXRP01000006">
    <property type="protein sequence ID" value="KIL52151.1"/>
    <property type="molecule type" value="Genomic_DNA"/>
</dbReference>
<accession>A0A0C2W6E7</accession>
<dbReference type="Proteomes" id="UP000031938">
    <property type="component" value="Unassembled WGS sequence"/>
</dbReference>
<feature type="transmembrane region" description="Helical" evidence="1">
    <location>
        <begin position="193"/>
        <end position="209"/>
    </location>
</feature>
<feature type="transmembrane region" description="Helical" evidence="1">
    <location>
        <begin position="12"/>
        <end position="33"/>
    </location>
</feature>
<dbReference type="PANTHER" id="PTHR37308:SF1">
    <property type="entry name" value="POLYPRENYL-PHOSPHATE TRANSPORTER"/>
    <property type="match status" value="1"/>
</dbReference>
<feature type="transmembrane region" description="Helical" evidence="1">
    <location>
        <begin position="114"/>
        <end position="131"/>
    </location>
</feature>
<dbReference type="PATRIC" id="fig|889306.3.peg.520"/>
<evidence type="ECO:0000256" key="1">
    <source>
        <dbReference type="SAM" id="Phobius"/>
    </source>
</evidence>
<feature type="transmembrane region" description="Helical" evidence="1">
    <location>
        <begin position="143"/>
        <end position="164"/>
    </location>
</feature>
<feature type="transmembrane region" description="Helical" evidence="1">
    <location>
        <begin position="53"/>
        <end position="74"/>
    </location>
</feature>
<reference evidence="2 3" key="1">
    <citation type="submission" date="2015-01" db="EMBL/GenBank/DDBJ databases">
        <title>Genome sequencing of Jeotgalibacillus soli.</title>
        <authorList>
            <person name="Goh K.M."/>
            <person name="Chan K.-G."/>
            <person name="Yaakop A.S."/>
            <person name="Ee R."/>
            <person name="Gan H.M."/>
            <person name="Chan C.S."/>
        </authorList>
    </citation>
    <scope>NUCLEOTIDE SEQUENCE [LARGE SCALE GENOMIC DNA]</scope>
    <source>
        <strain evidence="2 3">P9</strain>
    </source>
</reference>